<dbReference type="AlphaFoldDB" id="A0A6J4J6P7"/>
<name>A0A6J4J6P7_9CHLR</name>
<dbReference type="EMBL" id="CADCTC010000179">
    <property type="protein sequence ID" value="CAA9271927.1"/>
    <property type="molecule type" value="Genomic_DNA"/>
</dbReference>
<proteinExistence type="predicted"/>
<feature type="non-terminal residue" evidence="1">
    <location>
        <position position="38"/>
    </location>
</feature>
<accession>A0A6J4J6P7</accession>
<organism evidence="1">
    <name type="scientific">uncultured Chloroflexota bacterium</name>
    <dbReference type="NCBI Taxonomy" id="166587"/>
    <lineage>
        <taxon>Bacteria</taxon>
        <taxon>Bacillati</taxon>
        <taxon>Chloroflexota</taxon>
        <taxon>environmental samples</taxon>
    </lineage>
</organism>
<reference evidence="1" key="1">
    <citation type="submission" date="2020-02" db="EMBL/GenBank/DDBJ databases">
        <authorList>
            <person name="Meier V. D."/>
        </authorList>
    </citation>
    <scope>NUCLEOTIDE SEQUENCE</scope>
    <source>
        <strain evidence="1">AVDCRST_MAG77</strain>
    </source>
</reference>
<sequence>GYPRHRGVRVWRAVDRLAGAQLLARHPSRRVQQAAPYL</sequence>
<feature type="non-terminal residue" evidence="1">
    <location>
        <position position="1"/>
    </location>
</feature>
<gene>
    <name evidence="1" type="ORF">AVDCRST_MAG77-3217</name>
</gene>
<protein>
    <submittedName>
        <fullName evidence="1">Uncharacterized protein</fullName>
    </submittedName>
</protein>
<evidence type="ECO:0000313" key="1">
    <source>
        <dbReference type="EMBL" id="CAA9271927.1"/>
    </source>
</evidence>